<dbReference type="Pfam" id="PF03564">
    <property type="entry name" value="DUF1759"/>
    <property type="match status" value="1"/>
</dbReference>
<accession>A0A8J6H253</accession>
<evidence type="ECO:0000259" key="2">
    <source>
        <dbReference type="PROSITE" id="PS50994"/>
    </source>
</evidence>
<dbReference type="GO" id="GO:0071897">
    <property type="term" value="P:DNA biosynthetic process"/>
    <property type="evidence" value="ECO:0007669"/>
    <property type="project" value="UniProtKB-ARBA"/>
</dbReference>
<evidence type="ECO:0000256" key="1">
    <source>
        <dbReference type="SAM" id="MobiDB-lite"/>
    </source>
</evidence>
<name>A0A8J6H253_TENMO</name>
<dbReference type="InterPro" id="IPR043502">
    <property type="entry name" value="DNA/RNA_pol_sf"/>
</dbReference>
<dbReference type="Proteomes" id="UP000719412">
    <property type="component" value="Unassembled WGS sequence"/>
</dbReference>
<dbReference type="InterPro" id="IPR041588">
    <property type="entry name" value="Integrase_H2C2"/>
</dbReference>
<dbReference type="SUPFAM" id="SSF53098">
    <property type="entry name" value="Ribonuclease H-like"/>
    <property type="match status" value="1"/>
</dbReference>
<gene>
    <name evidence="3" type="ORF">GEV33_012406</name>
</gene>
<feature type="region of interest" description="Disordered" evidence="1">
    <location>
        <begin position="276"/>
        <end position="301"/>
    </location>
</feature>
<sequence>MTRLPIFLSTIIPGAVQQSSALAANQDRNRDCDESICRPRGSRGSDDTPRRAKESAGALKARLTKFVSMVDELNQENPNFDQLQVRFEKFKNLESEFDNVQKQIEFEVDEGDALDEQINYREEFENNFSAAVARVNTILNAAKSETPNANTRITTENYPIAIALLKERYDDQRLIIKNHIRALFDLPNVTKDSPASLRQLIDKVDLHLKVLKTLDAPTETWDLLIIHLIELKLDAFTMREWETTNKKTMPTLKDMYAYLKDRCRVWEAIQFHKNPEKNRDVQSKSTPQQKSKAPFTRSSSNLATQQPSCKLCNQNHFMYQCKQFLNLSVSARIAEVKRLKLCFNCLKSTSHSASQCKSGVCKICNKMHNSLLHLTEPAAPVTTNAAEDTPIVANHHCHSYESQVLLSTAVILVRDNTGQYQSCRALIDVGSQSNFVTVETCKRLRVNSKETNIRVTGIGNANGSIVNKIASLQVKSFHNAFGANLNCLVVPIITHSVPAESINASLLQIPNNIKLADPQFHHSGPIDILIGAEIFWDLLCVGQIKATKVHPVFQKTHLGWIAGGAMRLPAKLPQNSMTNLHVVTSAVNPLDARIAKFWEIEETPVHKALTSADRACETHFISTVKRDNDGRFTVRLPFKDNSKELGSSYDIALKRLHGLERRLKRSPDLRVSYQLFLDEYQSLHHMSPVTIEDCEMFSNDGYFLPHHSVVKESSVSTKLRVVFDASAKTSNGVSLNDKLMVGPVVQQDLFAIITRFRLHNIVISADITKMYRQIQLDKEDRKYQRILWRRDPSHPVQVYELNTVTYGMASSSYLATRCIQQVALEEGSNNPEAQRSIMQDTYVDDLLTGAKTVREARALRDNIVAILDRDCFPLKKWASNCPELLPTLSENEVMVNFDKHGDSKTLGLLWNCTHDALKYSICQIQSGNRVTKRRILSITAQIFDPLGLVGPVILIAKLMIQSLWSLNVGWDESVPIRILTTWDSFIAGLPELNQLEIPRQVTSNQNPIGFELHGFCDASERAYGACIYIRSLNTATPHQTRLLCAKSRVAPLKTITLPRLELCGALLLSKLIASLRQSLNLPIAKTCCWTDYQIVLSWLAAEPATWKTFVANRVFEIQVLTKNCVWSYVNTKDNPSDIISRGCSPRELIDSPLWWHGPSWLSDEAQHWPKYCQTNPNFANDQELPEQRRVVAVAITSEKMLPPDFLTRFSSLRKLQRVLSYCLRFAENCRKPITKHTGPLKVSELQRSMLIILKNVQHQAFSTEIKELEGGRQVSKKSRLISLNPFLDDSGLIRVGGRLRNSGAHSDVKHPIVLPKCKITELIVQSEHISLLHAGPQATLASLRQRYWPMSGRSVVRRIIHNCLKCLRANPTTSSQLMGDLPKDRVQPARPFLNSGVDFGGPVYLKEGRGRGKRTVKGYIALFVCFATKALHLELVGDLSSQSFLGALKRFISRRGHVANLYSDNGTNFVGARNELSELGEMLKSQKFERDVIDRLADRTVRWHFIPPHSPHHGGIWEAGIRSVKSHLKRVIGLTSLTYEEMHTVLTQIEACLNSRPLTPISNDPNDLIALSPSHFLIGDLLTAPVEHDVTPLPINRLSRWQYVEQLRHHFWKRWSVDYLTQLQSRRKWNQRLPNIEVGELAVIKEDNSPPLQWRLARVVRLHPGKDGCVRVVTLKTSKGEVTRSINKVCVLPMASMYS</sequence>
<evidence type="ECO:0000313" key="4">
    <source>
        <dbReference type="Proteomes" id="UP000719412"/>
    </source>
</evidence>
<keyword evidence="4" id="KW-1185">Reference proteome</keyword>
<dbReference type="InterPro" id="IPR036397">
    <property type="entry name" value="RNaseH_sf"/>
</dbReference>
<dbReference type="PANTHER" id="PTHR47331">
    <property type="entry name" value="PHD-TYPE DOMAIN-CONTAINING PROTEIN"/>
    <property type="match status" value="1"/>
</dbReference>
<dbReference type="Pfam" id="PF18701">
    <property type="entry name" value="DUF5641"/>
    <property type="match status" value="1"/>
</dbReference>
<reference evidence="3" key="2">
    <citation type="submission" date="2021-08" db="EMBL/GenBank/DDBJ databases">
        <authorList>
            <person name="Eriksson T."/>
        </authorList>
    </citation>
    <scope>NUCLEOTIDE SEQUENCE</scope>
    <source>
        <strain evidence="3">Stoneville</strain>
        <tissue evidence="3">Whole head</tissue>
    </source>
</reference>
<dbReference type="Pfam" id="PF17921">
    <property type="entry name" value="Integrase_H2C2"/>
    <property type="match status" value="1"/>
</dbReference>
<feature type="compositionally biased region" description="Polar residues" evidence="1">
    <location>
        <begin position="283"/>
        <end position="301"/>
    </location>
</feature>
<dbReference type="Gene3D" id="2.40.70.10">
    <property type="entry name" value="Acid Proteases"/>
    <property type="match status" value="1"/>
</dbReference>
<organism evidence="3 4">
    <name type="scientific">Tenebrio molitor</name>
    <name type="common">Yellow mealworm beetle</name>
    <dbReference type="NCBI Taxonomy" id="7067"/>
    <lineage>
        <taxon>Eukaryota</taxon>
        <taxon>Metazoa</taxon>
        <taxon>Ecdysozoa</taxon>
        <taxon>Arthropoda</taxon>
        <taxon>Hexapoda</taxon>
        <taxon>Insecta</taxon>
        <taxon>Pterygota</taxon>
        <taxon>Neoptera</taxon>
        <taxon>Endopterygota</taxon>
        <taxon>Coleoptera</taxon>
        <taxon>Polyphaga</taxon>
        <taxon>Cucujiformia</taxon>
        <taxon>Tenebrionidae</taxon>
        <taxon>Tenebrio</taxon>
    </lineage>
</organism>
<dbReference type="InterPro" id="IPR005312">
    <property type="entry name" value="DUF1759"/>
</dbReference>
<feature type="domain" description="Integrase catalytic" evidence="2">
    <location>
        <begin position="1387"/>
        <end position="1581"/>
    </location>
</feature>
<dbReference type="GO" id="GO:0015074">
    <property type="term" value="P:DNA integration"/>
    <property type="evidence" value="ECO:0007669"/>
    <property type="project" value="InterPro"/>
</dbReference>
<dbReference type="PANTHER" id="PTHR47331:SF1">
    <property type="entry name" value="GAG-LIKE PROTEIN"/>
    <property type="match status" value="1"/>
</dbReference>
<dbReference type="Gene3D" id="3.30.420.10">
    <property type="entry name" value="Ribonuclease H-like superfamily/Ribonuclease H"/>
    <property type="match status" value="1"/>
</dbReference>
<dbReference type="PROSITE" id="PS50994">
    <property type="entry name" value="INTEGRASE"/>
    <property type="match status" value="1"/>
</dbReference>
<dbReference type="GO" id="GO:0042575">
    <property type="term" value="C:DNA polymerase complex"/>
    <property type="evidence" value="ECO:0007669"/>
    <property type="project" value="UniProtKB-ARBA"/>
</dbReference>
<dbReference type="InterPro" id="IPR001584">
    <property type="entry name" value="Integrase_cat-core"/>
</dbReference>
<dbReference type="InterPro" id="IPR012337">
    <property type="entry name" value="RNaseH-like_sf"/>
</dbReference>
<evidence type="ECO:0000313" key="3">
    <source>
        <dbReference type="EMBL" id="KAH0810385.1"/>
    </source>
</evidence>
<dbReference type="InterPro" id="IPR008042">
    <property type="entry name" value="Retrotrans_Pao"/>
</dbReference>
<dbReference type="CDD" id="cd01644">
    <property type="entry name" value="RT_pepA17"/>
    <property type="match status" value="1"/>
</dbReference>
<reference evidence="3" key="1">
    <citation type="journal article" date="2020" name="J Insects Food Feed">
        <title>The yellow mealworm (Tenebrio molitor) genome: a resource for the emerging insects as food and feed industry.</title>
        <authorList>
            <person name="Eriksson T."/>
            <person name="Andere A."/>
            <person name="Kelstrup H."/>
            <person name="Emery V."/>
            <person name="Picard C."/>
        </authorList>
    </citation>
    <scope>NUCLEOTIDE SEQUENCE</scope>
    <source>
        <strain evidence="3">Stoneville</strain>
        <tissue evidence="3">Whole head</tissue>
    </source>
</reference>
<dbReference type="SUPFAM" id="SSF56672">
    <property type="entry name" value="DNA/RNA polymerases"/>
    <property type="match status" value="1"/>
</dbReference>
<dbReference type="GO" id="GO:0003676">
    <property type="term" value="F:nucleic acid binding"/>
    <property type="evidence" value="ECO:0007669"/>
    <property type="project" value="InterPro"/>
</dbReference>
<feature type="region of interest" description="Disordered" evidence="1">
    <location>
        <begin position="20"/>
        <end position="53"/>
    </location>
</feature>
<dbReference type="InterPro" id="IPR021109">
    <property type="entry name" value="Peptidase_aspartic_dom_sf"/>
</dbReference>
<protein>
    <recommendedName>
        <fullName evidence="2">Integrase catalytic domain-containing protein</fullName>
    </recommendedName>
</protein>
<proteinExistence type="predicted"/>
<feature type="compositionally biased region" description="Basic and acidic residues" evidence="1">
    <location>
        <begin position="27"/>
        <end position="53"/>
    </location>
</feature>
<dbReference type="EMBL" id="JABDTM020027513">
    <property type="protein sequence ID" value="KAH0810385.1"/>
    <property type="molecule type" value="Genomic_DNA"/>
</dbReference>
<dbReference type="Pfam" id="PF05380">
    <property type="entry name" value="Peptidase_A17"/>
    <property type="match status" value="1"/>
</dbReference>
<dbReference type="InterPro" id="IPR040676">
    <property type="entry name" value="DUF5641"/>
</dbReference>
<comment type="caution">
    <text evidence="3">The sequence shown here is derived from an EMBL/GenBank/DDBJ whole genome shotgun (WGS) entry which is preliminary data.</text>
</comment>